<keyword evidence="2" id="KW-1185">Reference proteome</keyword>
<gene>
    <name evidence="1" type="ORF">NDU88_010850</name>
</gene>
<comment type="caution">
    <text evidence="1">The sequence shown here is derived from an EMBL/GenBank/DDBJ whole genome shotgun (WGS) entry which is preliminary data.</text>
</comment>
<evidence type="ECO:0000313" key="1">
    <source>
        <dbReference type="EMBL" id="KAJ1158156.1"/>
    </source>
</evidence>
<proteinExistence type="predicted"/>
<protein>
    <submittedName>
        <fullName evidence="1">Uncharacterized protein</fullName>
    </submittedName>
</protein>
<dbReference type="AlphaFoldDB" id="A0AAV7S2K3"/>
<dbReference type="Proteomes" id="UP001066276">
    <property type="component" value="Chromosome 5"/>
</dbReference>
<accession>A0AAV7S2K3</accession>
<evidence type="ECO:0000313" key="2">
    <source>
        <dbReference type="Proteomes" id="UP001066276"/>
    </source>
</evidence>
<organism evidence="1 2">
    <name type="scientific">Pleurodeles waltl</name>
    <name type="common">Iberian ribbed newt</name>
    <dbReference type="NCBI Taxonomy" id="8319"/>
    <lineage>
        <taxon>Eukaryota</taxon>
        <taxon>Metazoa</taxon>
        <taxon>Chordata</taxon>
        <taxon>Craniata</taxon>
        <taxon>Vertebrata</taxon>
        <taxon>Euteleostomi</taxon>
        <taxon>Amphibia</taxon>
        <taxon>Batrachia</taxon>
        <taxon>Caudata</taxon>
        <taxon>Salamandroidea</taxon>
        <taxon>Salamandridae</taxon>
        <taxon>Pleurodelinae</taxon>
        <taxon>Pleurodeles</taxon>
    </lineage>
</organism>
<name>A0AAV7S2K3_PLEWA</name>
<reference evidence="1" key="1">
    <citation type="journal article" date="2022" name="bioRxiv">
        <title>Sequencing and chromosome-scale assembly of the giantPleurodeles waltlgenome.</title>
        <authorList>
            <person name="Brown T."/>
            <person name="Elewa A."/>
            <person name="Iarovenko S."/>
            <person name="Subramanian E."/>
            <person name="Araus A.J."/>
            <person name="Petzold A."/>
            <person name="Susuki M."/>
            <person name="Suzuki K.-i.T."/>
            <person name="Hayashi T."/>
            <person name="Toyoda A."/>
            <person name="Oliveira C."/>
            <person name="Osipova E."/>
            <person name="Leigh N.D."/>
            <person name="Simon A."/>
            <person name="Yun M.H."/>
        </authorList>
    </citation>
    <scope>NUCLEOTIDE SEQUENCE</scope>
    <source>
        <strain evidence="1">20211129_DDA</strain>
        <tissue evidence="1">Liver</tissue>
    </source>
</reference>
<sequence>MVGTPRPVLHLLTRISPHGPGGPLCAKTLALRNQRERQLPPLTTRWLRTHALKRYQEFVRERPLTASGDKRPYS</sequence>
<dbReference type="EMBL" id="JANPWB010000009">
    <property type="protein sequence ID" value="KAJ1158156.1"/>
    <property type="molecule type" value="Genomic_DNA"/>
</dbReference>